<keyword evidence="1" id="KW-1133">Transmembrane helix</keyword>
<evidence type="ECO:0000313" key="3">
    <source>
        <dbReference type="Proteomes" id="UP001202961"/>
    </source>
</evidence>
<organism evidence="2 3">
    <name type="scientific">Aporhodopirellula aestuarii</name>
    <dbReference type="NCBI Taxonomy" id="2950107"/>
    <lineage>
        <taxon>Bacteria</taxon>
        <taxon>Pseudomonadati</taxon>
        <taxon>Planctomycetota</taxon>
        <taxon>Planctomycetia</taxon>
        <taxon>Pirellulales</taxon>
        <taxon>Pirellulaceae</taxon>
        <taxon>Aporhodopirellula</taxon>
    </lineage>
</organism>
<name>A0ABT0U9M8_9BACT</name>
<keyword evidence="1" id="KW-0812">Transmembrane</keyword>
<feature type="transmembrane region" description="Helical" evidence="1">
    <location>
        <begin position="29"/>
        <end position="47"/>
    </location>
</feature>
<gene>
    <name evidence="2" type="ORF">NB063_23520</name>
</gene>
<accession>A0ABT0U9M8</accession>
<keyword evidence="3" id="KW-1185">Reference proteome</keyword>
<proteinExistence type="predicted"/>
<sequence length="139" mass="15545">MSRNPYQSPTTRDIAAADSRSLTVSVPESAVLCYLVALLFSLLFPSFRDSPRIDEWFGAFSYPIRMTFFYATCALTLSISLMIPLAACLVIPFILSRRRFVCFGWGTPRFVGAGVYTALVVLVLAGVFLLLRLLLQYED</sequence>
<evidence type="ECO:0000256" key="1">
    <source>
        <dbReference type="SAM" id="Phobius"/>
    </source>
</evidence>
<dbReference type="EMBL" id="JAMQBK010000062">
    <property type="protein sequence ID" value="MCM2373593.1"/>
    <property type="molecule type" value="Genomic_DNA"/>
</dbReference>
<dbReference type="RefSeq" id="WP_250931346.1">
    <property type="nucleotide sequence ID" value="NZ_JAMQBK010000062.1"/>
</dbReference>
<keyword evidence="1" id="KW-0472">Membrane</keyword>
<evidence type="ECO:0000313" key="2">
    <source>
        <dbReference type="EMBL" id="MCM2373593.1"/>
    </source>
</evidence>
<evidence type="ECO:0008006" key="4">
    <source>
        <dbReference type="Google" id="ProtNLM"/>
    </source>
</evidence>
<comment type="caution">
    <text evidence="2">The sequence shown here is derived from an EMBL/GenBank/DDBJ whole genome shotgun (WGS) entry which is preliminary data.</text>
</comment>
<dbReference type="Proteomes" id="UP001202961">
    <property type="component" value="Unassembled WGS sequence"/>
</dbReference>
<protein>
    <recommendedName>
        <fullName evidence="4">Transmembrane protein</fullName>
    </recommendedName>
</protein>
<feature type="transmembrane region" description="Helical" evidence="1">
    <location>
        <begin position="115"/>
        <end position="135"/>
    </location>
</feature>
<feature type="transmembrane region" description="Helical" evidence="1">
    <location>
        <begin position="68"/>
        <end position="95"/>
    </location>
</feature>
<reference evidence="2 3" key="1">
    <citation type="journal article" date="2022" name="Syst. Appl. Microbiol.">
        <title>Rhodopirellula aestuarii sp. nov., a novel member of the genus Rhodopirellula isolated from brackish sediments collected in the Tagus River estuary, Portugal.</title>
        <authorList>
            <person name="Vitorino I.R."/>
            <person name="Klimek D."/>
            <person name="Calusinska M."/>
            <person name="Lobo-da-Cunha A."/>
            <person name="Vasconcelos V."/>
            <person name="Lage O.M."/>
        </authorList>
    </citation>
    <scope>NUCLEOTIDE SEQUENCE [LARGE SCALE GENOMIC DNA]</scope>
    <source>
        <strain evidence="2 3">ICT_H3.1</strain>
    </source>
</reference>